<protein>
    <submittedName>
        <fullName evidence="3">Phosphatase PAP2 family protein</fullName>
    </submittedName>
</protein>
<dbReference type="InterPro" id="IPR036938">
    <property type="entry name" value="PAP2/HPO_sf"/>
</dbReference>
<organism evidence="3 4">
    <name type="scientific">Odinarchaeota yellowstonii (strain LCB_4)</name>
    <dbReference type="NCBI Taxonomy" id="1841599"/>
    <lineage>
        <taxon>Archaea</taxon>
        <taxon>Promethearchaeati</taxon>
        <taxon>Candidatus Odinarchaeota</taxon>
        <taxon>Candidatus Odinarchaeia</taxon>
        <taxon>Candidatus Odinarchaeales</taxon>
        <taxon>Candidatus Odinarchaeaceae</taxon>
        <taxon>Candidatus Odinarchaeum</taxon>
    </lineage>
</organism>
<evidence type="ECO:0000313" key="3">
    <source>
        <dbReference type="EMBL" id="WEU40473.1"/>
    </source>
</evidence>
<accession>A0AAF0D2L3</accession>
<dbReference type="PANTHER" id="PTHR14969">
    <property type="entry name" value="SPHINGOSINE-1-PHOSPHATE PHOSPHOHYDROLASE"/>
    <property type="match status" value="1"/>
</dbReference>
<dbReference type="SMART" id="SM00014">
    <property type="entry name" value="acidPPc"/>
    <property type="match status" value="1"/>
</dbReference>
<dbReference type="KEGG" id="oyw:OdinLCB4_000635"/>
<keyword evidence="1" id="KW-0812">Transmembrane</keyword>
<feature type="domain" description="Phosphatidic acid phosphatase type 2/haloperoxidase" evidence="2">
    <location>
        <begin position="88"/>
        <end position="198"/>
    </location>
</feature>
<name>A0AAF0D2L3_ODILC</name>
<keyword evidence="1" id="KW-0472">Membrane</keyword>
<feature type="transmembrane region" description="Helical" evidence="1">
    <location>
        <begin position="21"/>
        <end position="44"/>
    </location>
</feature>
<dbReference type="SUPFAM" id="SSF48317">
    <property type="entry name" value="Acid phosphatase/Vanadium-dependent haloperoxidase"/>
    <property type="match status" value="1"/>
</dbReference>
<dbReference type="Pfam" id="PF01569">
    <property type="entry name" value="PAP2"/>
    <property type="match status" value="1"/>
</dbReference>
<reference evidence="3" key="1">
    <citation type="journal article" date="2017" name="Nature">
        <title>Asgard archaea illuminate the origin of eukaryotic cellular complexity.</title>
        <authorList>
            <person name="Zaremba-Niedzwiedzka K."/>
            <person name="Caceres E.F."/>
            <person name="Saw J.H."/>
            <person name="Backstrom D."/>
            <person name="Juzokaite L."/>
            <person name="Vancaester E."/>
            <person name="Seitz K.W."/>
            <person name="Anantharaman K."/>
            <person name="Starnawski P."/>
            <person name="Kjeldsen K.U."/>
            <person name="Scott M.B."/>
            <person name="Nunoura T."/>
            <person name="Banfield J.F."/>
            <person name="Schramm A."/>
            <person name="Baker B.J."/>
            <person name="Spang A."/>
            <person name="Ettema T.J.G."/>
        </authorList>
    </citation>
    <scope>NUCLEOTIDE SEQUENCE</scope>
    <source>
        <strain evidence="3">LCB_4</strain>
    </source>
</reference>
<keyword evidence="1" id="KW-1133">Transmembrane helix</keyword>
<proteinExistence type="predicted"/>
<dbReference type="AlphaFoldDB" id="A0AAF0D2L3"/>
<feature type="transmembrane region" description="Helical" evidence="1">
    <location>
        <begin position="85"/>
        <end position="105"/>
    </location>
</feature>
<dbReference type="Proteomes" id="UP000186851">
    <property type="component" value="Chromosome"/>
</dbReference>
<dbReference type="GO" id="GO:0042392">
    <property type="term" value="F:sphingosine-1-phosphate phosphatase activity"/>
    <property type="evidence" value="ECO:0007669"/>
    <property type="project" value="TreeGrafter"/>
</dbReference>
<evidence type="ECO:0000256" key="1">
    <source>
        <dbReference type="SAM" id="Phobius"/>
    </source>
</evidence>
<sequence>MKYNKEAEITILDGWKPIAAIIVFDIFLTLLILLFGNTEVFLLINQGLQIHQLDPFIALISNFGVILLIAGGILIFTLDYKYKSIGALTLMIIGFWLAIFLGYTLKTYFDILRPYYQIAYTRTLIYTTPNLGGSFPSSHALISFFIWTIISVKAKKYSIPTLIAASLISFGRVYVGVHYPLDITCGILIGVLLGVAILSLEVVAKRLSGDRKNSSNIKDKPRLKINFKMVKFHVKAAHV</sequence>
<feature type="transmembrane region" description="Helical" evidence="1">
    <location>
        <begin position="131"/>
        <end position="150"/>
    </location>
</feature>
<dbReference type="EMBL" id="CP091871">
    <property type="protein sequence ID" value="WEU40473.1"/>
    <property type="molecule type" value="Genomic_DNA"/>
</dbReference>
<evidence type="ECO:0000259" key="2">
    <source>
        <dbReference type="SMART" id="SM00014"/>
    </source>
</evidence>
<feature type="transmembrane region" description="Helical" evidence="1">
    <location>
        <begin position="157"/>
        <end position="175"/>
    </location>
</feature>
<dbReference type="PANTHER" id="PTHR14969:SF13">
    <property type="entry name" value="AT30094P"/>
    <property type="match status" value="1"/>
</dbReference>
<dbReference type="Gene3D" id="1.20.144.10">
    <property type="entry name" value="Phosphatidic acid phosphatase type 2/haloperoxidase"/>
    <property type="match status" value="1"/>
</dbReference>
<feature type="transmembrane region" description="Helical" evidence="1">
    <location>
        <begin position="181"/>
        <end position="204"/>
    </location>
</feature>
<dbReference type="InterPro" id="IPR000326">
    <property type="entry name" value="PAP2/HPO"/>
</dbReference>
<feature type="transmembrane region" description="Helical" evidence="1">
    <location>
        <begin position="56"/>
        <end position="78"/>
    </location>
</feature>
<evidence type="ECO:0000313" key="4">
    <source>
        <dbReference type="Proteomes" id="UP000186851"/>
    </source>
</evidence>
<reference evidence="3" key="2">
    <citation type="journal article" date="2022" name="Nat. Microbiol.">
        <title>A closed Candidatus Odinarchaeum chromosome exposes Asgard archaeal viruses.</title>
        <authorList>
            <person name="Tamarit D."/>
            <person name="Caceres E.F."/>
            <person name="Krupovic M."/>
            <person name="Nijland R."/>
            <person name="Eme L."/>
            <person name="Robinson N.P."/>
            <person name="Ettema T.J.G."/>
        </authorList>
    </citation>
    <scope>NUCLEOTIDE SEQUENCE</scope>
    <source>
        <strain evidence="3">LCB_4</strain>
    </source>
</reference>
<gene>
    <name evidence="3" type="ORF">OdinLCB4_000635</name>
</gene>